<evidence type="ECO:0000256" key="2">
    <source>
        <dbReference type="SAM" id="MobiDB-lite"/>
    </source>
</evidence>
<dbReference type="InterPro" id="IPR050403">
    <property type="entry name" value="Myosin_RLC"/>
</dbReference>
<evidence type="ECO:0000256" key="1">
    <source>
        <dbReference type="ARBA" id="ARBA00022737"/>
    </source>
</evidence>
<gene>
    <name evidence="4" type="ORF">LECACI_7A008629</name>
</gene>
<accession>A0AAI9ECY9</accession>
<evidence type="ECO:0000313" key="4">
    <source>
        <dbReference type="EMBL" id="CAK4033471.1"/>
    </source>
</evidence>
<keyword evidence="1" id="KW-0677">Repeat</keyword>
<dbReference type="SMART" id="SM00054">
    <property type="entry name" value="EFh"/>
    <property type="match status" value="2"/>
</dbReference>
<feature type="compositionally biased region" description="Polar residues" evidence="2">
    <location>
        <begin position="1"/>
        <end position="11"/>
    </location>
</feature>
<keyword evidence="5" id="KW-1185">Reference proteome</keyword>
<organism evidence="4 5">
    <name type="scientific">Lecanosticta acicola</name>
    <dbReference type="NCBI Taxonomy" id="111012"/>
    <lineage>
        <taxon>Eukaryota</taxon>
        <taxon>Fungi</taxon>
        <taxon>Dikarya</taxon>
        <taxon>Ascomycota</taxon>
        <taxon>Pezizomycotina</taxon>
        <taxon>Dothideomycetes</taxon>
        <taxon>Dothideomycetidae</taxon>
        <taxon>Mycosphaerellales</taxon>
        <taxon>Mycosphaerellaceae</taxon>
        <taxon>Lecanosticta</taxon>
    </lineage>
</organism>
<feature type="compositionally biased region" description="Low complexity" evidence="2">
    <location>
        <begin position="12"/>
        <end position="23"/>
    </location>
</feature>
<dbReference type="Gene3D" id="1.10.238.10">
    <property type="entry name" value="EF-hand"/>
    <property type="match status" value="1"/>
</dbReference>
<sequence length="366" mass="38812">MSIRQNPFKRQSTLSPAPSTSPTKGPSTLSPTKPNSLSPEKTSPFVRRPSQIGNTSERPSSPFARPSSSLSIPASPSRKTSSASQNDAPLSPSLRSPSLLRQSSVSPAPEEPETPVVAPSWRAPVDGARPSSEELLEDSPFYMPPSPANLRPTAQRTVTSSTATTIKPPASAARAKPPSSPPKLNAPGGYNHIPQPLLHSMRESFEVLDSGNSGFVNSAAVSEMLSQMGMDNTPATLKDFFPPNGPAQLNLARYLDVLSGPSADLSQNDELRAAFEAFDLDDSGQIDMSTLRDALLHTTPQPGEDTIHLSEREVDGILGEFTSRRAFGSRGLHAPKGKGDVFRYRDFMASVNGGAAANGTEAAMIA</sequence>
<dbReference type="PANTHER" id="PTHR23049">
    <property type="entry name" value="MYOSIN REGULATORY LIGHT CHAIN 2"/>
    <property type="match status" value="1"/>
</dbReference>
<dbReference type="SUPFAM" id="SSF47473">
    <property type="entry name" value="EF-hand"/>
    <property type="match status" value="1"/>
</dbReference>
<name>A0AAI9ECY9_9PEZI</name>
<dbReference type="Proteomes" id="UP001296104">
    <property type="component" value="Unassembled WGS sequence"/>
</dbReference>
<proteinExistence type="predicted"/>
<dbReference type="GO" id="GO:0005509">
    <property type="term" value="F:calcium ion binding"/>
    <property type="evidence" value="ECO:0007669"/>
    <property type="project" value="InterPro"/>
</dbReference>
<feature type="compositionally biased region" description="Low complexity" evidence="2">
    <location>
        <begin position="89"/>
        <end position="120"/>
    </location>
</feature>
<dbReference type="EMBL" id="CAVMBE010000086">
    <property type="protein sequence ID" value="CAK4033471.1"/>
    <property type="molecule type" value="Genomic_DNA"/>
</dbReference>
<feature type="compositionally biased region" description="Polar residues" evidence="2">
    <location>
        <begin position="152"/>
        <end position="165"/>
    </location>
</feature>
<feature type="region of interest" description="Disordered" evidence="2">
    <location>
        <begin position="1"/>
        <end position="190"/>
    </location>
</feature>
<dbReference type="PROSITE" id="PS50222">
    <property type="entry name" value="EF_HAND_2"/>
    <property type="match status" value="1"/>
</dbReference>
<evidence type="ECO:0000313" key="5">
    <source>
        <dbReference type="Proteomes" id="UP001296104"/>
    </source>
</evidence>
<feature type="compositionally biased region" description="Polar residues" evidence="2">
    <location>
        <begin position="78"/>
        <end position="88"/>
    </location>
</feature>
<reference evidence="4" key="1">
    <citation type="submission" date="2023-11" db="EMBL/GenBank/DDBJ databases">
        <authorList>
            <person name="Alioto T."/>
            <person name="Alioto T."/>
            <person name="Gomez Garrido J."/>
        </authorList>
    </citation>
    <scope>NUCLEOTIDE SEQUENCE</scope>
</reference>
<protein>
    <submittedName>
        <fullName evidence="4">EF-hand like</fullName>
    </submittedName>
</protein>
<dbReference type="AlphaFoldDB" id="A0AAI9ECY9"/>
<dbReference type="InterPro" id="IPR002048">
    <property type="entry name" value="EF_hand_dom"/>
</dbReference>
<feature type="domain" description="EF-hand" evidence="3">
    <location>
        <begin position="266"/>
        <end position="301"/>
    </location>
</feature>
<feature type="compositionally biased region" description="Low complexity" evidence="2">
    <location>
        <begin position="56"/>
        <end position="77"/>
    </location>
</feature>
<feature type="compositionally biased region" description="Low complexity" evidence="2">
    <location>
        <begin position="167"/>
        <end position="177"/>
    </location>
</feature>
<evidence type="ECO:0000259" key="3">
    <source>
        <dbReference type="PROSITE" id="PS50222"/>
    </source>
</evidence>
<feature type="compositionally biased region" description="Polar residues" evidence="2">
    <location>
        <begin position="24"/>
        <end position="41"/>
    </location>
</feature>
<dbReference type="InterPro" id="IPR011992">
    <property type="entry name" value="EF-hand-dom_pair"/>
</dbReference>
<comment type="caution">
    <text evidence="4">The sequence shown here is derived from an EMBL/GenBank/DDBJ whole genome shotgun (WGS) entry which is preliminary data.</text>
</comment>